<evidence type="ECO:0000256" key="1">
    <source>
        <dbReference type="ARBA" id="ARBA00022723"/>
    </source>
</evidence>
<keyword evidence="3" id="KW-1133">Transmembrane helix</keyword>
<dbReference type="AlphaFoldDB" id="A0A4R7ZVE9"/>
<sequence>MKERLLKVLIVLLVIVIAFAGVLFYSMYFAPENYQVQHESITSTKIPEDMDEINIAYISDIHYGEFVDEERLQDMIDKINKAAPDVILFGGDLFSDPASFIDQPEQTAKVKELLSSLDAPLGKFYVLGEADMPLDRTDAKTMVQNLLFDAGFEDMTNRNTRIHNGSTSSITLVGIDSLLGGSPNIQAAFTNVSADSFVVSFTHAPDIYTQLPDNVVSIAFAGHSHGGQISIPILGAFKSIEGAETYERGKHTRGTTTIHVSNGLGTSNVDMRVFANPQIVMYRLAHAKK</sequence>
<organism evidence="5 6">
    <name type="scientific">Breznakia blatticola</name>
    <dbReference type="NCBI Taxonomy" id="1754012"/>
    <lineage>
        <taxon>Bacteria</taxon>
        <taxon>Bacillati</taxon>
        <taxon>Bacillota</taxon>
        <taxon>Erysipelotrichia</taxon>
        <taxon>Erysipelotrichales</taxon>
        <taxon>Erysipelotrichaceae</taxon>
        <taxon>Breznakia</taxon>
    </lineage>
</organism>
<dbReference type="GO" id="GO:0046872">
    <property type="term" value="F:metal ion binding"/>
    <property type="evidence" value="ECO:0007669"/>
    <property type="project" value="UniProtKB-KW"/>
</dbReference>
<reference evidence="5 6" key="1">
    <citation type="submission" date="2019-03" db="EMBL/GenBank/DDBJ databases">
        <title>Genomic Encyclopedia of Type Strains, Phase IV (KMG-IV): sequencing the most valuable type-strain genomes for metagenomic binning, comparative biology and taxonomic classification.</title>
        <authorList>
            <person name="Goeker M."/>
        </authorList>
    </citation>
    <scope>NUCLEOTIDE SEQUENCE [LARGE SCALE GENOMIC DNA]</scope>
    <source>
        <strain evidence="5 6">DSM 28867</strain>
    </source>
</reference>
<evidence type="ECO:0000259" key="4">
    <source>
        <dbReference type="Pfam" id="PF00149"/>
    </source>
</evidence>
<evidence type="ECO:0000313" key="6">
    <source>
        <dbReference type="Proteomes" id="UP000294743"/>
    </source>
</evidence>
<comment type="caution">
    <text evidence="5">The sequence shown here is derived from an EMBL/GenBank/DDBJ whole genome shotgun (WGS) entry which is preliminary data.</text>
</comment>
<dbReference type="EMBL" id="SODD01000009">
    <property type="protein sequence ID" value="TDW21011.1"/>
    <property type="molecule type" value="Genomic_DNA"/>
</dbReference>
<keyword evidence="6" id="KW-1185">Reference proteome</keyword>
<dbReference type="RefSeq" id="WP_166667538.1">
    <property type="nucleotide sequence ID" value="NZ_SODD01000009.1"/>
</dbReference>
<feature type="domain" description="Calcineurin-like phosphoesterase" evidence="4">
    <location>
        <begin position="54"/>
        <end position="226"/>
    </location>
</feature>
<gene>
    <name evidence="5" type="ORF">EDD63_10946</name>
</gene>
<keyword evidence="3" id="KW-0472">Membrane</keyword>
<keyword evidence="1" id="KW-0479">Metal-binding</keyword>
<name>A0A4R7ZVE9_9FIRM</name>
<dbReference type="InterPro" id="IPR004843">
    <property type="entry name" value="Calcineurin-like_PHP"/>
</dbReference>
<dbReference type="PANTHER" id="PTHR31302">
    <property type="entry name" value="TRANSMEMBRANE PROTEIN WITH METALLOPHOSPHOESTERASE DOMAIN-RELATED"/>
    <property type="match status" value="1"/>
</dbReference>
<keyword evidence="2" id="KW-0378">Hydrolase</keyword>
<dbReference type="Proteomes" id="UP000294743">
    <property type="component" value="Unassembled WGS sequence"/>
</dbReference>
<evidence type="ECO:0000313" key="5">
    <source>
        <dbReference type="EMBL" id="TDW21011.1"/>
    </source>
</evidence>
<dbReference type="SUPFAM" id="SSF56300">
    <property type="entry name" value="Metallo-dependent phosphatases"/>
    <property type="match status" value="1"/>
</dbReference>
<proteinExistence type="predicted"/>
<dbReference type="GO" id="GO:0009245">
    <property type="term" value="P:lipid A biosynthetic process"/>
    <property type="evidence" value="ECO:0007669"/>
    <property type="project" value="TreeGrafter"/>
</dbReference>
<dbReference type="InterPro" id="IPR051158">
    <property type="entry name" value="Metallophosphoesterase_sf"/>
</dbReference>
<dbReference type="PANTHER" id="PTHR31302:SF31">
    <property type="entry name" value="PHOSPHODIESTERASE YAEI"/>
    <property type="match status" value="1"/>
</dbReference>
<feature type="transmembrane region" description="Helical" evidence="3">
    <location>
        <begin position="9"/>
        <end position="30"/>
    </location>
</feature>
<evidence type="ECO:0000256" key="2">
    <source>
        <dbReference type="ARBA" id="ARBA00022801"/>
    </source>
</evidence>
<evidence type="ECO:0000256" key="3">
    <source>
        <dbReference type="SAM" id="Phobius"/>
    </source>
</evidence>
<keyword evidence="3" id="KW-0812">Transmembrane</keyword>
<dbReference type="GO" id="GO:0016020">
    <property type="term" value="C:membrane"/>
    <property type="evidence" value="ECO:0007669"/>
    <property type="project" value="GOC"/>
</dbReference>
<protein>
    <recommendedName>
        <fullName evidence="4">Calcineurin-like phosphoesterase domain-containing protein</fullName>
    </recommendedName>
</protein>
<dbReference type="Gene3D" id="3.60.21.10">
    <property type="match status" value="1"/>
</dbReference>
<dbReference type="InterPro" id="IPR029052">
    <property type="entry name" value="Metallo-depent_PP-like"/>
</dbReference>
<dbReference type="GO" id="GO:0008758">
    <property type="term" value="F:UDP-2,3-diacylglucosamine hydrolase activity"/>
    <property type="evidence" value="ECO:0007669"/>
    <property type="project" value="TreeGrafter"/>
</dbReference>
<dbReference type="Pfam" id="PF00149">
    <property type="entry name" value="Metallophos"/>
    <property type="match status" value="1"/>
</dbReference>
<accession>A0A4R7ZVE9</accession>